<reference evidence="1" key="1">
    <citation type="submission" date="2021-05" db="EMBL/GenBank/DDBJ databases">
        <authorList>
            <person name="Scholz U."/>
            <person name="Mascher M."/>
            <person name="Fiebig A."/>
        </authorList>
    </citation>
    <scope>NUCLEOTIDE SEQUENCE [LARGE SCALE GENOMIC DNA]</scope>
</reference>
<accession>A0ACD5Y2S9</accession>
<dbReference type="EnsemblPlants" id="AVESA.00010b.r2.5CG0877530.1">
    <property type="protein sequence ID" value="AVESA.00010b.r2.5CG0877530.1.CDS"/>
    <property type="gene ID" value="AVESA.00010b.r2.5CG0877530"/>
</dbReference>
<evidence type="ECO:0000313" key="2">
    <source>
        <dbReference type="Proteomes" id="UP001732700"/>
    </source>
</evidence>
<sequence>MRDELATMNALLRMQTEVEDGAMDHFVREWMKQLRELAYDAEDCIDLYIFRIKCGPKLGVYIWCKRQLERLLPRHCLAGEMRALRARAVAISERHARYGVSRDALMSRARPLALVPVLGSSAHALCPTNDPDQLVGIRAQAIDLANKVKAVTHKERDMKLKVFSIVGFGGLGKTTLAMEVCRQLEMDFDRQANVSVSQAFDGGKDLQVLLKHVLHQVAKAKSQNDKGINEEANDSLGEIDTMDVDQLAIRLKEFLDDKRYLIVVDDVWTISAWDAIQSKLPSSRHGSRIIVTTRIDSVAKECSDPTVGVYPIKQLNLKDSRKLFMSKAFGSMEASCPTDLEITMDKILKKCGGLPLAIISIGSLLASYRSPESKDMWDTICKSIGSQMDSSPTLEGMRQIITLSYNHLPYNLKGCMMYLSIFPEDYEIRTIRLLYRWIAEGLAKACRVHDMMLEVMVSKSFEANFVSLVGSQYETVSYDRIRRLSIHDDATMDSSSPKKQKKEKAAGHSKSNGIEMMSMKRVRSLTMFEIEGHHNLLSRMREFTLLRVLDLEGCKGLENKHVEHICGMYLLRFLSLRNTEVSVLPKKIGELEHLQMLNVDCTSIEKLPEEVTKLERLENVDFRNKHQWSIMWTPPQGLYRMKALREVNYMIVNDVHVAREVGKLGQLRHIGIWVSQENEEVLRELACSLSKTCSLRALAIGCFRQGPVNFLLQMESPPRLLRYLNIDGDIDELPNWSRSLAYFAEIDIMNTCLVKDQAFGVLCNLPNLQRIWLGPRAYVDHQLVARTSHNFPMLRNLGWCCRGTHPGLRFEKGSMDKLEELIVQFGADRTSIVGVEHLPNLKQVELMGDKHDSSLSDTLDQLMAESKTRPEHKQFKVVAKYQ</sequence>
<proteinExistence type="predicted"/>
<dbReference type="Proteomes" id="UP001732700">
    <property type="component" value="Chromosome 5C"/>
</dbReference>
<organism evidence="1 2">
    <name type="scientific">Avena sativa</name>
    <name type="common">Oat</name>
    <dbReference type="NCBI Taxonomy" id="4498"/>
    <lineage>
        <taxon>Eukaryota</taxon>
        <taxon>Viridiplantae</taxon>
        <taxon>Streptophyta</taxon>
        <taxon>Embryophyta</taxon>
        <taxon>Tracheophyta</taxon>
        <taxon>Spermatophyta</taxon>
        <taxon>Magnoliopsida</taxon>
        <taxon>Liliopsida</taxon>
        <taxon>Poales</taxon>
        <taxon>Poaceae</taxon>
        <taxon>BOP clade</taxon>
        <taxon>Pooideae</taxon>
        <taxon>Poodae</taxon>
        <taxon>Poeae</taxon>
        <taxon>Poeae Chloroplast Group 1 (Aveneae type)</taxon>
        <taxon>Aveninae</taxon>
        <taxon>Avena</taxon>
    </lineage>
</organism>
<reference evidence="1" key="2">
    <citation type="submission" date="2025-09" db="UniProtKB">
        <authorList>
            <consortium name="EnsemblPlants"/>
        </authorList>
    </citation>
    <scope>IDENTIFICATION</scope>
</reference>
<name>A0ACD5Y2S9_AVESA</name>
<protein>
    <submittedName>
        <fullName evidence="1">Uncharacterized protein</fullName>
    </submittedName>
</protein>
<keyword evidence="2" id="KW-1185">Reference proteome</keyword>
<evidence type="ECO:0000313" key="1">
    <source>
        <dbReference type="EnsemblPlants" id="AVESA.00010b.r2.5CG0877530.1.CDS"/>
    </source>
</evidence>